<reference evidence="1" key="1">
    <citation type="submission" date="2023-09" db="EMBL/GenBank/DDBJ databases">
        <title>Vallitalea sediminicola and Vallitalea maricola sp. nov., anaerobic bacteria isolated from marine sediment.</title>
        <authorList>
            <person name="Hirano S."/>
            <person name="Maeda A."/>
            <person name="Terahara T."/>
            <person name="Mori K."/>
            <person name="Hamada M."/>
            <person name="Matsumoto R."/>
            <person name="Kobayashi T."/>
        </authorList>
    </citation>
    <scope>NUCLEOTIDE SEQUENCE</scope>
    <source>
        <strain evidence="1">AN17-2</strain>
    </source>
</reference>
<organism evidence="1 2">
    <name type="scientific">Vallitalea maricola</name>
    <dbReference type="NCBI Taxonomy" id="3074433"/>
    <lineage>
        <taxon>Bacteria</taxon>
        <taxon>Bacillati</taxon>
        <taxon>Bacillota</taxon>
        <taxon>Clostridia</taxon>
        <taxon>Lachnospirales</taxon>
        <taxon>Vallitaleaceae</taxon>
        <taxon>Vallitalea</taxon>
    </lineage>
</organism>
<name>A0ACB5UN06_9FIRM</name>
<evidence type="ECO:0000313" key="1">
    <source>
        <dbReference type="EMBL" id="GMQ64354.1"/>
    </source>
</evidence>
<gene>
    <name evidence="1" type="ORF">AN2V17_35910</name>
</gene>
<accession>A0ACB5UN06</accession>
<keyword evidence="2" id="KW-1185">Reference proteome</keyword>
<proteinExistence type="predicted"/>
<dbReference type="EMBL" id="BTPU01000067">
    <property type="protein sequence ID" value="GMQ64354.1"/>
    <property type="molecule type" value="Genomic_DNA"/>
</dbReference>
<evidence type="ECO:0000313" key="2">
    <source>
        <dbReference type="Proteomes" id="UP001374599"/>
    </source>
</evidence>
<comment type="caution">
    <text evidence="1">The sequence shown here is derived from an EMBL/GenBank/DDBJ whole genome shotgun (WGS) entry which is preliminary data.</text>
</comment>
<dbReference type="Proteomes" id="UP001374599">
    <property type="component" value="Unassembled WGS sequence"/>
</dbReference>
<sequence length="184" mass="22124">MNSVEPIRDLSTLKDMQDYFKVKNKRNYVLFNVGIYSPMRISDILTLKVRDVRGKYIRRREKKTNKENKVIINNELRKILDDYIEDMNDYDYLFLSRQRNRYGVYSHITRQQVDNILKDAAREFHLEAIGCHSMRKTFGYHYYQRTKDLEILRKIFNHSNTGVTAAYIGITQKMKDNAIETFKY</sequence>
<protein>
    <submittedName>
        <fullName evidence="1">Site-specific integrase</fullName>
    </submittedName>
</protein>